<dbReference type="GO" id="GO:0006508">
    <property type="term" value="P:proteolysis"/>
    <property type="evidence" value="ECO:0007669"/>
    <property type="project" value="UniProtKB-KW"/>
</dbReference>
<evidence type="ECO:0000259" key="2">
    <source>
        <dbReference type="PROSITE" id="PS51903"/>
    </source>
</evidence>
<dbReference type="InterPro" id="IPR036628">
    <property type="entry name" value="Clp_N_dom_sf"/>
</dbReference>
<dbReference type="Gene3D" id="1.10.1780.10">
    <property type="entry name" value="Clp, N-terminal domain"/>
    <property type="match status" value="1"/>
</dbReference>
<feature type="domain" description="Clp R" evidence="2">
    <location>
        <begin position="1"/>
        <end position="65"/>
    </location>
</feature>
<dbReference type="GO" id="GO:0005524">
    <property type="term" value="F:ATP binding"/>
    <property type="evidence" value="ECO:0007669"/>
    <property type="project" value="UniProtKB-KW"/>
</dbReference>
<feature type="non-terminal residue" evidence="3">
    <location>
        <position position="97"/>
    </location>
</feature>
<keyword evidence="3" id="KW-0378">Hydrolase</keyword>
<comment type="caution">
    <text evidence="3">The sequence shown here is derived from an EMBL/GenBank/DDBJ whole genome shotgun (WGS) entry which is preliminary data.</text>
</comment>
<sequence length="97" mass="10892">MISVELNKVFMRAVEYAKRKHHEYLTIEHVFLAILSSRAGEELLRLLGAETQEMKKAIIAHIAAHVPRIEQEADPVETVSLSRTVNAMITQIQAAGK</sequence>
<dbReference type="Pfam" id="PF02861">
    <property type="entry name" value="Clp_N"/>
    <property type="match status" value="1"/>
</dbReference>
<evidence type="ECO:0000313" key="3">
    <source>
        <dbReference type="EMBL" id="HFC03626.1"/>
    </source>
</evidence>
<accession>A0A7V2WLT3</accession>
<proteinExistence type="predicted"/>
<protein>
    <submittedName>
        <fullName evidence="3">ATP-dependent Clp protease ATP-binding subunit ClpA</fullName>
    </submittedName>
</protein>
<dbReference type="PROSITE" id="PS51903">
    <property type="entry name" value="CLP_R"/>
    <property type="match status" value="1"/>
</dbReference>
<keyword evidence="1" id="KW-0677">Repeat</keyword>
<dbReference type="GO" id="GO:0008233">
    <property type="term" value="F:peptidase activity"/>
    <property type="evidence" value="ECO:0007669"/>
    <property type="project" value="UniProtKB-KW"/>
</dbReference>
<dbReference type="Proteomes" id="UP000885722">
    <property type="component" value="Unassembled WGS sequence"/>
</dbReference>
<keyword evidence="3" id="KW-0645">Protease</keyword>
<gene>
    <name evidence="3" type="ORF">ENJ74_02020</name>
</gene>
<dbReference type="AlphaFoldDB" id="A0A7V2WLT3"/>
<organism evidence="3">
    <name type="scientific">Nitratifractor salsuginis</name>
    <dbReference type="NCBI Taxonomy" id="269261"/>
    <lineage>
        <taxon>Bacteria</taxon>
        <taxon>Pseudomonadati</taxon>
        <taxon>Campylobacterota</taxon>
        <taxon>Epsilonproteobacteria</taxon>
        <taxon>Campylobacterales</taxon>
        <taxon>Sulfurovaceae</taxon>
        <taxon>Nitratifractor</taxon>
    </lineage>
</organism>
<dbReference type="SUPFAM" id="SSF81923">
    <property type="entry name" value="Double Clp-N motif"/>
    <property type="match status" value="1"/>
</dbReference>
<evidence type="ECO:0000256" key="1">
    <source>
        <dbReference type="PROSITE-ProRule" id="PRU01251"/>
    </source>
</evidence>
<dbReference type="InterPro" id="IPR004176">
    <property type="entry name" value="Clp_R_N"/>
</dbReference>
<dbReference type="EMBL" id="DRNO01000135">
    <property type="protein sequence ID" value="HFC03626.1"/>
    <property type="molecule type" value="Genomic_DNA"/>
</dbReference>
<reference evidence="3" key="1">
    <citation type="journal article" date="2020" name="mSystems">
        <title>Genome- and Community-Level Interaction Insights into Carbon Utilization and Element Cycling Functions of Hydrothermarchaeota in Hydrothermal Sediment.</title>
        <authorList>
            <person name="Zhou Z."/>
            <person name="Liu Y."/>
            <person name="Xu W."/>
            <person name="Pan J."/>
            <person name="Luo Z.H."/>
            <person name="Li M."/>
        </authorList>
    </citation>
    <scope>NUCLEOTIDE SEQUENCE [LARGE SCALE GENOMIC DNA]</scope>
    <source>
        <strain evidence="3">HyVt-513</strain>
    </source>
</reference>
<keyword evidence="3" id="KW-0547">Nucleotide-binding</keyword>
<keyword evidence="3" id="KW-0067">ATP-binding</keyword>
<name>A0A7V2WLT3_9BACT</name>